<name>A0A7H0VCG1_9FLAO</name>
<evidence type="ECO:0000259" key="3">
    <source>
        <dbReference type="Pfam" id="PF18962"/>
    </source>
</evidence>
<gene>
    <name evidence="4" type="ORF">H4K34_13620</name>
</gene>
<evidence type="ECO:0000313" key="5">
    <source>
        <dbReference type="Proteomes" id="UP000516305"/>
    </source>
</evidence>
<accession>A0A7H0VCG1</accession>
<evidence type="ECO:0000256" key="1">
    <source>
        <dbReference type="ARBA" id="ARBA00022729"/>
    </source>
</evidence>
<proteinExistence type="predicted"/>
<dbReference type="KEGG" id="chyd:H4K34_13620"/>
<sequence length="495" mass="55621">MLKGTAKHRLLLLLSFLSTGILNASHNDDGWIHFKHISGTQNDYVITLYQVLMLPRDSNTLYINDIHISDGNLYDTTVTLPLVNPPAALTHFKGPQAWWAASYNCLSINGSAQHYENDYYVYRDTIRLPHSARFTLTKLLNPTSSKANIVDNSGHQIITAVIDNRFGPVSLPLMSRDMLDRFLPEDQWLWKGHIDTSYLSPGDSFSQAFYHGYFDDGGSYNPLPYKPGFTEQQPLGPNRSLIQNRTTFPFRFKIIDDERYMVIVRMSVKRFSTQSQTWIEVGSSEHDFTFIGRDSTNNISNQVQFSDLSTGGLSPICGDSLIYLKTNATIYPPSLDNQGTQFWLQGANGQVHPIIEAQQLGPDSIRIRTLQALNTNQNYSLQIRPDLNSGQQIQSVCGIAFPLDTLNFTIQDCALGLETEEAQLKLYPNPSQGLLKIENAPVGSQYEIWTLNGMTVAEGLVENQLDLNLKPGLYLIHIKKASGESLAKKKLLIRN</sequence>
<protein>
    <submittedName>
        <fullName evidence="4">T9SS type A sorting domain-containing protein</fullName>
    </submittedName>
</protein>
<dbReference type="RefSeq" id="WP_210757940.1">
    <property type="nucleotide sequence ID" value="NZ_CP060139.1"/>
</dbReference>
<keyword evidence="1 2" id="KW-0732">Signal</keyword>
<dbReference type="AlphaFoldDB" id="A0A7H0VCG1"/>
<feature type="domain" description="Secretion system C-terminal sorting" evidence="3">
    <location>
        <begin position="426"/>
        <end position="489"/>
    </location>
</feature>
<keyword evidence="5" id="KW-1185">Reference proteome</keyword>
<dbReference type="EMBL" id="CP060139">
    <property type="protein sequence ID" value="QNR23409.1"/>
    <property type="molecule type" value="Genomic_DNA"/>
</dbReference>
<feature type="chain" id="PRO_5028994039" evidence="2">
    <location>
        <begin position="25"/>
        <end position="495"/>
    </location>
</feature>
<feature type="signal peptide" evidence="2">
    <location>
        <begin position="1"/>
        <end position="24"/>
    </location>
</feature>
<reference evidence="4 5" key="1">
    <citation type="submission" date="2020-08" db="EMBL/GenBank/DDBJ databases">
        <title>Croceimicrobium hydrocarbonivorans gen. nov., sp. nov., a novel marine bacterium isolated from a bacterial consortium that degrades polyethylene terephthalate.</title>
        <authorList>
            <person name="Liu R."/>
        </authorList>
    </citation>
    <scope>NUCLEOTIDE SEQUENCE [LARGE SCALE GENOMIC DNA]</scope>
    <source>
        <strain evidence="4 5">A20-9</strain>
    </source>
</reference>
<organism evidence="4 5">
    <name type="scientific">Croceimicrobium hydrocarbonivorans</name>
    <dbReference type="NCBI Taxonomy" id="2761580"/>
    <lineage>
        <taxon>Bacteria</taxon>
        <taxon>Pseudomonadati</taxon>
        <taxon>Bacteroidota</taxon>
        <taxon>Flavobacteriia</taxon>
        <taxon>Flavobacteriales</taxon>
        <taxon>Owenweeksiaceae</taxon>
        <taxon>Croceimicrobium</taxon>
    </lineage>
</organism>
<dbReference type="Pfam" id="PF18962">
    <property type="entry name" value="Por_Secre_tail"/>
    <property type="match status" value="1"/>
</dbReference>
<dbReference type="Proteomes" id="UP000516305">
    <property type="component" value="Chromosome"/>
</dbReference>
<evidence type="ECO:0000256" key="2">
    <source>
        <dbReference type="SAM" id="SignalP"/>
    </source>
</evidence>
<dbReference type="NCBIfam" id="TIGR04183">
    <property type="entry name" value="Por_Secre_tail"/>
    <property type="match status" value="1"/>
</dbReference>
<dbReference type="InterPro" id="IPR026444">
    <property type="entry name" value="Secre_tail"/>
</dbReference>
<evidence type="ECO:0000313" key="4">
    <source>
        <dbReference type="EMBL" id="QNR23409.1"/>
    </source>
</evidence>